<dbReference type="PhylomeDB" id="A0A0G4F090"/>
<protein>
    <submittedName>
        <fullName evidence="1">Uncharacterized protein</fullName>
    </submittedName>
</protein>
<dbReference type="EMBL" id="CDMZ01000035">
    <property type="protein sequence ID" value="CEM05080.1"/>
    <property type="molecule type" value="Genomic_DNA"/>
</dbReference>
<name>A0A0G4F090_9ALVE</name>
<proteinExistence type="predicted"/>
<dbReference type="AlphaFoldDB" id="A0A0G4F090"/>
<evidence type="ECO:0000313" key="1">
    <source>
        <dbReference type="EMBL" id="CEM05080.1"/>
    </source>
</evidence>
<accession>A0A0G4F090</accession>
<sequence>MGGHDEFGASRNYIIPRFIHNIEQAPVLVRNTPGGALFILEEHRTRTPAWEAWEACTWQEYETYNDDICCMASRHWMEVRQMRPIVDVEIIPSPTEVSVPERITILYPWGPLGCAQVGRGLNDLRGIDYDNSIAEHPRRRERADGGSCSYRRRYQANEFDSYIFHHG</sequence>
<reference evidence="1" key="1">
    <citation type="submission" date="2014-11" db="EMBL/GenBank/DDBJ databases">
        <authorList>
            <person name="Otto D Thomas"/>
            <person name="Naeem Raeece"/>
        </authorList>
    </citation>
    <scope>NUCLEOTIDE SEQUENCE</scope>
</reference>
<organism evidence="1">
    <name type="scientific">Chromera velia CCMP2878</name>
    <dbReference type="NCBI Taxonomy" id="1169474"/>
    <lineage>
        <taxon>Eukaryota</taxon>
        <taxon>Sar</taxon>
        <taxon>Alveolata</taxon>
        <taxon>Colpodellida</taxon>
        <taxon>Chromeraceae</taxon>
        <taxon>Chromera</taxon>
    </lineage>
</organism>
<dbReference type="VEuPathDB" id="CryptoDB:Cvel_14471"/>
<gene>
    <name evidence="1" type="ORF">Cvel_14471</name>
</gene>